<keyword evidence="2 7" id="KW-0812">Transmembrane</keyword>
<dbReference type="WBParaSite" id="SMUV_0000860201-mRNA-1">
    <property type="protein sequence ID" value="SMUV_0000860201-mRNA-1"/>
    <property type="gene ID" value="SMUV_0000860201"/>
</dbReference>
<dbReference type="AlphaFoldDB" id="A0A0N5AUR0"/>
<feature type="domain" description="VTT" evidence="8">
    <location>
        <begin position="41"/>
        <end position="161"/>
    </location>
</feature>
<keyword evidence="5 7" id="KW-0472">Membrane</keyword>
<evidence type="ECO:0000256" key="3">
    <source>
        <dbReference type="ARBA" id="ARBA00022729"/>
    </source>
</evidence>
<dbReference type="GO" id="GO:0016020">
    <property type="term" value="C:membrane"/>
    <property type="evidence" value="ECO:0007669"/>
    <property type="project" value="UniProtKB-SubCell"/>
</dbReference>
<evidence type="ECO:0000313" key="9">
    <source>
        <dbReference type="Proteomes" id="UP000046393"/>
    </source>
</evidence>
<sequence length="205" mass="23561">MDWFLLRSGFSLSFYVFRDEHMFYVLLVYILIYLYKQIFAIPGSFFMNVCAGALFGRFLAMVIVCPLTSLGASGCYLLSSFAGKPIINKFFKKRFDSIKNLIKKNQSGLLYFLISSRVFPLTPHWLLNIFSPHLDIPLSKHALSVFIGLIPYNLICVEAGEMLGQIHHSSEILNWKVTMELAAIAFVIFGFSYYFRCKEHKVHKA</sequence>
<dbReference type="InterPro" id="IPR032816">
    <property type="entry name" value="VTT_dom"/>
</dbReference>
<accession>A0A0N5AUR0</accession>
<feature type="transmembrane region" description="Helical" evidence="7">
    <location>
        <begin position="58"/>
        <end position="87"/>
    </location>
</feature>
<feature type="transmembrane region" description="Helical" evidence="7">
    <location>
        <begin position="21"/>
        <end position="38"/>
    </location>
</feature>
<comment type="subcellular location">
    <subcellularLocation>
        <location evidence="1">Membrane</location>
        <topology evidence="1">Multi-pass membrane protein</topology>
    </subcellularLocation>
</comment>
<dbReference type="Pfam" id="PF09335">
    <property type="entry name" value="VTT_dom"/>
    <property type="match status" value="1"/>
</dbReference>
<evidence type="ECO:0000256" key="1">
    <source>
        <dbReference type="ARBA" id="ARBA00004141"/>
    </source>
</evidence>
<keyword evidence="3" id="KW-0732">Signal</keyword>
<feature type="transmembrane region" description="Helical" evidence="7">
    <location>
        <begin position="108"/>
        <end position="126"/>
    </location>
</feature>
<dbReference type="InterPro" id="IPR045014">
    <property type="entry name" value="TM41A/B"/>
</dbReference>
<protein>
    <submittedName>
        <fullName evidence="10">TVP38/TMEM64 family membrane protein</fullName>
    </submittedName>
</protein>
<keyword evidence="9" id="KW-1185">Reference proteome</keyword>
<evidence type="ECO:0000256" key="5">
    <source>
        <dbReference type="ARBA" id="ARBA00023136"/>
    </source>
</evidence>
<evidence type="ECO:0000256" key="4">
    <source>
        <dbReference type="ARBA" id="ARBA00022989"/>
    </source>
</evidence>
<evidence type="ECO:0000313" key="10">
    <source>
        <dbReference type="WBParaSite" id="SMUV_0000860201-mRNA-1"/>
    </source>
</evidence>
<feature type="transmembrane region" description="Helical" evidence="7">
    <location>
        <begin position="177"/>
        <end position="195"/>
    </location>
</feature>
<name>A0A0N5AUR0_9BILA</name>
<comment type="similarity">
    <text evidence="6">Belongs to the TMEM41 family.</text>
</comment>
<dbReference type="PANTHER" id="PTHR43220">
    <property type="match status" value="1"/>
</dbReference>
<evidence type="ECO:0000256" key="7">
    <source>
        <dbReference type="SAM" id="Phobius"/>
    </source>
</evidence>
<reference evidence="10" key="1">
    <citation type="submission" date="2017-02" db="UniProtKB">
        <authorList>
            <consortium name="WormBaseParasite"/>
        </authorList>
    </citation>
    <scope>IDENTIFICATION</scope>
</reference>
<dbReference type="PANTHER" id="PTHR43220:SF21">
    <property type="entry name" value="TRANSMEMBRANE PROTEIN 41A"/>
    <property type="match status" value="1"/>
</dbReference>
<dbReference type="Proteomes" id="UP000046393">
    <property type="component" value="Unplaced"/>
</dbReference>
<organism evidence="9 10">
    <name type="scientific">Syphacia muris</name>
    <dbReference type="NCBI Taxonomy" id="451379"/>
    <lineage>
        <taxon>Eukaryota</taxon>
        <taxon>Metazoa</taxon>
        <taxon>Ecdysozoa</taxon>
        <taxon>Nematoda</taxon>
        <taxon>Chromadorea</taxon>
        <taxon>Rhabditida</taxon>
        <taxon>Spirurina</taxon>
        <taxon>Oxyuridomorpha</taxon>
        <taxon>Oxyuroidea</taxon>
        <taxon>Oxyuridae</taxon>
        <taxon>Syphacia</taxon>
    </lineage>
</organism>
<proteinExistence type="inferred from homology"/>
<evidence type="ECO:0000256" key="6">
    <source>
        <dbReference type="ARBA" id="ARBA00025797"/>
    </source>
</evidence>
<keyword evidence="4 7" id="KW-1133">Transmembrane helix</keyword>
<evidence type="ECO:0000256" key="2">
    <source>
        <dbReference type="ARBA" id="ARBA00022692"/>
    </source>
</evidence>
<dbReference type="STRING" id="451379.A0A0N5AUR0"/>
<evidence type="ECO:0000259" key="8">
    <source>
        <dbReference type="Pfam" id="PF09335"/>
    </source>
</evidence>